<dbReference type="InterPro" id="IPR057600">
    <property type="entry name" value="TORTIFOLIA1/SINE1-2_N"/>
</dbReference>
<dbReference type="Pfam" id="PF24713">
    <property type="entry name" value="TOR1L1_C"/>
    <property type="match status" value="1"/>
</dbReference>
<dbReference type="SUPFAM" id="SSF48371">
    <property type="entry name" value="ARM repeat"/>
    <property type="match status" value="1"/>
</dbReference>
<dbReference type="PANTHER" id="PTHR31355:SF22">
    <property type="entry name" value="TORTIFOLIA1-LIKE PROTEIN 2"/>
    <property type="match status" value="1"/>
</dbReference>
<sequence>MRSLHHVQSRNIKANGSKAMSSQQASFELKHRVFVAMNKLADRDTYQIGVEELDRTIDGLGPEGMIPFLSCIIETDTEQKSAVRKECVKMMGTLARLHGSFVAPHLGKMITSIVRRLRDQDSVVRDACAETVGILASHLGGFRLGDGGAIVVLSKPLFEALGEQNRYVQTGAAMCLTRVFDEASEAPISFLPQMLTRIVKLLKNPHFMAKPALIDLIRSIIQAGGASAVQTLSLAVNSIQEALKSSDWTTRKAAAVALLGIAESAELLSGSLRPLKASSIHSLECCRFDKVKPVRDAAVQALSSWKSIPGLDSLEALEAGSLTKENVSRVDYPESTSPSVGGWKDAFLRKVGRSASRDNCASMTKRSPLSIRKGSQNNAQDHLYSRADDWHVEISLPKTRITPPVETLHEESEGSCVTKSFEGKNDNATPRQGKNYGYDLLDDNPECSATSDLVNMSFETKHVTVAPDFIEEGNSVNLSRPKHRFRADMDLATDGYLDKTKEYKSIIPGVFCGCPSSSPGELALIRKQLLDIERKQSSLMDLMQGFTTNSMDALSVLQSKVHNLEITVDKIAQDFSMSRNCVSGARSKFLQDSVGSSPRPSSCSSRRSVDTSYMQSSSLSARRREMSGETALPTSRLNVPVMGTSDTSKNATSKNPIAEGRSEKSSGRRHQRCEDTIQARKSGGDVTSPARVSGAPQGRLDARSAVWKRIKEMMRVGDLEAAYAEAIGSGDDLVLIELMDRTGAVLEAFSQETASGVLCALSVYMTADQRYLELAIPWLHQVAELSTGSDPGGLHLTRKARKELLMALQDAAAMDSEERASIEQISSRLRRIWIARISRGRKEPVKSCPSAFRKVSLLLWFFSAFGAS</sequence>
<proteinExistence type="predicted"/>
<feature type="compositionally biased region" description="Basic and acidic residues" evidence="1">
    <location>
        <begin position="660"/>
        <end position="678"/>
    </location>
</feature>
<dbReference type="PANTHER" id="PTHR31355">
    <property type="entry name" value="MICROTUBULE-ASSOCIATED PROTEIN TORTIFOLIA1"/>
    <property type="match status" value="1"/>
</dbReference>
<dbReference type="Pfam" id="PF24714">
    <property type="entry name" value="TOR1L1_N"/>
    <property type="match status" value="1"/>
</dbReference>
<dbReference type="SMART" id="SM01349">
    <property type="entry name" value="TOG"/>
    <property type="match status" value="1"/>
</dbReference>
<feature type="domain" description="TOG" evidence="2">
    <location>
        <begin position="59"/>
        <end position="297"/>
    </location>
</feature>
<dbReference type="GO" id="GO:0008017">
    <property type="term" value="F:microtubule binding"/>
    <property type="evidence" value="ECO:0007669"/>
    <property type="project" value="InterPro"/>
</dbReference>
<dbReference type="GO" id="GO:0005874">
    <property type="term" value="C:microtubule"/>
    <property type="evidence" value="ECO:0007669"/>
    <property type="project" value="InterPro"/>
</dbReference>
<organism evidence="3 4">
    <name type="scientific">Spirodela intermedia</name>
    <name type="common">Intermediate duckweed</name>
    <dbReference type="NCBI Taxonomy" id="51605"/>
    <lineage>
        <taxon>Eukaryota</taxon>
        <taxon>Viridiplantae</taxon>
        <taxon>Streptophyta</taxon>
        <taxon>Embryophyta</taxon>
        <taxon>Tracheophyta</taxon>
        <taxon>Spermatophyta</taxon>
        <taxon>Magnoliopsida</taxon>
        <taxon>Liliopsida</taxon>
        <taxon>Araceae</taxon>
        <taxon>Lemnoideae</taxon>
        <taxon>Spirodela</taxon>
    </lineage>
</organism>
<dbReference type="EMBL" id="LR746279">
    <property type="protein sequence ID" value="CAA7409246.1"/>
    <property type="molecule type" value="Genomic_DNA"/>
</dbReference>
<gene>
    <name evidence="3" type="ORF">SI8410_16019924</name>
</gene>
<keyword evidence="4" id="KW-1185">Reference proteome</keyword>
<feature type="region of interest" description="Disordered" evidence="1">
    <location>
        <begin position="405"/>
        <end position="431"/>
    </location>
</feature>
<dbReference type="InterPro" id="IPR011989">
    <property type="entry name" value="ARM-like"/>
</dbReference>
<evidence type="ECO:0000256" key="1">
    <source>
        <dbReference type="SAM" id="MobiDB-lite"/>
    </source>
</evidence>
<dbReference type="Proteomes" id="UP000663760">
    <property type="component" value="Chromosome 16"/>
</dbReference>
<name>A0A7I8LHT8_SPIIN</name>
<evidence type="ECO:0000313" key="4">
    <source>
        <dbReference type="Proteomes" id="UP000663760"/>
    </source>
</evidence>
<feature type="compositionally biased region" description="Low complexity" evidence="1">
    <location>
        <begin position="596"/>
        <end position="606"/>
    </location>
</feature>
<protein>
    <recommendedName>
        <fullName evidence="2">TOG domain-containing protein</fullName>
    </recommendedName>
</protein>
<feature type="region of interest" description="Disordered" evidence="1">
    <location>
        <begin position="590"/>
        <end position="697"/>
    </location>
</feature>
<feature type="compositionally biased region" description="Polar residues" evidence="1">
    <location>
        <begin position="644"/>
        <end position="655"/>
    </location>
</feature>
<dbReference type="InterPro" id="IPR016024">
    <property type="entry name" value="ARM-type_fold"/>
</dbReference>
<dbReference type="AlphaFoldDB" id="A0A7I8LHT8"/>
<feature type="compositionally biased region" description="Polar residues" evidence="1">
    <location>
        <begin position="610"/>
        <end position="620"/>
    </location>
</feature>
<dbReference type="InterPro" id="IPR034085">
    <property type="entry name" value="TOG"/>
</dbReference>
<dbReference type="OrthoDB" id="298726at2759"/>
<dbReference type="InterPro" id="IPR033337">
    <property type="entry name" value="TORTIFOLIA1/SINE1-2"/>
</dbReference>
<evidence type="ECO:0000313" key="3">
    <source>
        <dbReference type="EMBL" id="CAA7409246.1"/>
    </source>
</evidence>
<evidence type="ECO:0000259" key="2">
    <source>
        <dbReference type="SMART" id="SM01349"/>
    </source>
</evidence>
<reference evidence="3" key="1">
    <citation type="submission" date="2020-02" db="EMBL/GenBank/DDBJ databases">
        <authorList>
            <person name="Scholz U."/>
            <person name="Mascher M."/>
            <person name="Fiebig A."/>
        </authorList>
    </citation>
    <scope>NUCLEOTIDE SEQUENCE</scope>
</reference>
<dbReference type="InterPro" id="IPR057599">
    <property type="entry name" value="TORTIFOLIA1/TORL1-2_C"/>
</dbReference>
<dbReference type="Gene3D" id="1.25.10.10">
    <property type="entry name" value="Leucine-rich Repeat Variant"/>
    <property type="match status" value="1"/>
</dbReference>
<accession>A0A7I8LHT8</accession>